<dbReference type="AlphaFoldDB" id="A0A166DNX3"/>
<dbReference type="InterPro" id="IPR039018">
    <property type="entry name" value="VapC20-like"/>
</dbReference>
<dbReference type="PANTHER" id="PTHR42188">
    <property type="entry name" value="23S RRNA-SPECIFIC ENDONUCLEASE VAPC20"/>
    <property type="match status" value="1"/>
</dbReference>
<sequence length="131" mass="15089">MTSKIFIDTSYIVALFVPKDQYHEQAKKVLPMIDKKEKIMCQSVINETIALINKKAGVDASKRVYKAILDNFTVITEDMELYNDSMDTLIKYHKLSLTDSIIVNLMKKDNIIEIASFDDDFDRVNGIVRIH</sequence>
<dbReference type="GO" id="GO:0016075">
    <property type="term" value="P:rRNA catabolic process"/>
    <property type="evidence" value="ECO:0007669"/>
    <property type="project" value="TreeGrafter"/>
</dbReference>
<protein>
    <submittedName>
        <fullName evidence="2">tRNA(FMet)-specific endonuclease VapC</fullName>
    </submittedName>
</protein>
<keyword evidence="3" id="KW-1185">Reference proteome</keyword>
<evidence type="ECO:0000313" key="3">
    <source>
        <dbReference type="Proteomes" id="UP000077275"/>
    </source>
</evidence>
<feature type="domain" description="PIN" evidence="1">
    <location>
        <begin position="3"/>
        <end position="123"/>
    </location>
</feature>
<dbReference type="SUPFAM" id="SSF88723">
    <property type="entry name" value="PIN domain-like"/>
    <property type="match status" value="1"/>
</dbReference>
<reference evidence="2 3" key="1">
    <citation type="submission" date="2016-04" db="EMBL/GenBank/DDBJ databases">
        <title>Genome sequence of Methanobrevibacter cuticularis DSM 11139.</title>
        <authorList>
            <person name="Poehlein A."/>
            <person name="Seedorf H."/>
            <person name="Daniel R."/>
        </authorList>
    </citation>
    <scope>NUCLEOTIDE SEQUENCE [LARGE SCALE GENOMIC DNA]</scope>
    <source>
        <strain evidence="2 3">DSM 11139</strain>
    </source>
</reference>
<gene>
    <name evidence="2" type="primary">vapC_7</name>
    <name evidence="2" type="ORF">MBCUT_13060</name>
</gene>
<evidence type="ECO:0000259" key="1">
    <source>
        <dbReference type="SMART" id="SM00670"/>
    </source>
</evidence>
<keyword evidence="2" id="KW-0540">Nuclease</keyword>
<dbReference type="OrthoDB" id="41298at2157"/>
<name>A0A166DNX3_9EURY</name>
<dbReference type="GO" id="GO:0004521">
    <property type="term" value="F:RNA endonuclease activity"/>
    <property type="evidence" value="ECO:0007669"/>
    <property type="project" value="InterPro"/>
</dbReference>
<comment type="caution">
    <text evidence="2">The sequence shown here is derived from an EMBL/GenBank/DDBJ whole genome shotgun (WGS) entry which is preliminary data.</text>
</comment>
<proteinExistence type="predicted"/>
<dbReference type="PANTHER" id="PTHR42188:SF1">
    <property type="entry name" value="23S RRNA-SPECIFIC ENDONUCLEASE VAPC20"/>
    <property type="match status" value="1"/>
</dbReference>
<dbReference type="Pfam" id="PF01850">
    <property type="entry name" value="PIN"/>
    <property type="match status" value="1"/>
</dbReference>
<dbReference type="SMART" id="SM00670">
    <property type="entry name" value="PINc"/>
    <property type="match status" value="1"/>
</dbReference>
<dbReference type="PATRIC" id="fig|47311.3.peg.1427"/>
<dbReference type="EMBL" id="LWMW01000108">
    <property type="protein sequence ID" value="KZX15802.1"/>
    <property type="molecule type" value="Genomic_DNA"/>
</dbReference>
<dbReference type="InterPro" id="IPR029060">
    <property type="entry name" value="PIN-like_dom_sf"/>
</dbReference>
<keyword evidence="2" id="KW-0255">Endonuclease</keyword>
<accession>A0A166DNX3</accession>
<evidence type="ECO:0000313" key="2">
    <source>
        <dbReference type="EMBL" id="KZX15802.1"/>
    </source>
</evidence>
<dbReference type="Gene3D" id="3.40.50.1010">
    <property type="entry name" value="5'-nuclease"/>
    <property type="match status" value="1"/>
</dbReference>
<dbReference type="RefSeq" id="WP_067259882.1">
    <property type="nucleotide sequence ID" value="NZ_LWMW01000108.1"/>
</dbReference>
<dbReference type="Proteomes" id="UP000077275">
    <property type="component" value="Unassembled WGS sequence"/>
</dbReference>
<dbReference type="InterPro" id="IPR002716">
    <property type="entry name" value="PIN_dom"/>
</dbReference>
<organism evidence="2 3">
    <name type="scientific">Methanobrevibacter cuticularis</name>
    <dbReference type="NCBI Taxonomy" id="47311"/>
    <lineage>
        <taxon>Archaea</taxon>
        <taxon>Methanobacteriati</taxon>
        <taxon>Methanobacteriota</taxon>
        <taxon>Methanomada group</taxon>
        <taxon>Methanobacteria</taxon>
        <taxon>Methanobacteriales</taxon>
        <taxon>Methanobacteriaceae</taxon>
        <taxon>Methanobrevibacter</taxon>
    </lineage>
</organism>
<dbReference type="STRING" id="47311.MBCUT_13060"/>
<keyword evidence="2" id="KW-0378">Hydrolase</keyword>